<dbReference type="Pfam" id="PF08478">
    <property type="entry name" value="POTRA_1"/>
    <property type="match status" value="1"/>
</dbReference>
<keyword evidence="7" id="KW-0131">Cell cycle</keyword>
<evidence type="ECO:0000256" key="6">
    <source>
        <dbReference type="ARBA" id="ARBA00023136"/>
    </source>
</evidence>
<sequence length="256" mass="29190">METRQNTVRSLEDRIPYMKNQRRKKANRRLSAILLLFAVLIALVVYMQTSVSDVKAVNVSGLAWLTESYVLEQIDLDTTSKIVEVSPSRLETAIRELPGVKDVEVDRSWYNIVTIKLEEEKMIAYSRTDDREVVVLADGSLHPTGQIDDPAKLKDGPLLRQFDKEADLEKVAGELEQVDDALRARMSEIVFKQQEGEPTRYEIYMNDGNTLLTPTFKLSQTVSKYGEIFENIPKGQRGTVVMDGGYYFVPYEKSEE</sequence>
<evidence type="ECO:0000256" key="4">
    <source>
        <dbReference type="ARBA" id="ARBA00022692"/>
    </source>
</evidence>
<name>A0ABT2L3T2_9BACL</name>
<evidence type="ECO:0000256" key="7">
    <source>
        <dbReference type="ARBA" id="ARBA00023306"/>
    </source>
</evidence>
<evidence type="ECO:0000256" key="5">
    <source>
        <dbReference type="ARBA" id="ARBA00022989"/>
    </source>
</evidence>
<comment type="caution">
    <text evidence="10">The sequence shown here is derived from an EMBL/GenBank/DDBJ whole genome shotgun (WGS) entry which is preliminary data.</text>
</comment>
<reference evidence="10 11" key="1">
    <citation type="submission" date="2022-07" db="EMBL/GenBank/DDBJ databases">
        <title>Genomic and pangenome structural analysis of the polyextremophile Exiguobacterium.</title>
        <authorList>
            <person name="Shen L."/>
        </authorList>
    </citation>
    <scope>NUCLEOTIDE SEQUENCE [LARGE SCALE GENOMIC DNA]</scope>
    <source>
        <strain evidence="10 11">12_1</strain>
    </source>
</reference>
<keyword evidence="3" id="KW-0132">Cell division</keyword>
<keyword evidence="5 8" id="KW-1133">Transmembrane helix</keyword>
<comment type="subcellular location">
    <subcellularLocation>
        <location evidence="1">Membrane</location>
    </subcellularLocation>
</comment>
<evidence type="ECO:0000256" key="2">
    <source>
        <dbReference type="ARBA" id="ARBA00022475"/>
    </source>
</evidence>
<dbReference type="PROSITE" id="PS51779">
    <property type="entry name" value="POTRA"/>
    <property type="match status" value="1"/>
</dbReference>
<dbReference type="Proteomes" id="UP001206821">
    <property type="component" value="Unassembled WGS sequence"/>
</dbReference>
<accession>A0ABT2L3T2</accession>
<evidence type="ECO:0000313" key="10">
    <source>
        <dbReference type="EMBL" id="MCT4796800.1"/>
    </source>
</evidence>
<feature type="transmembrane region" description="Helical" evidence="8">
    <location>
        <begin position="30"/>
        <end position="47"/>
    </location>
</feature>
<evidence type="ECO:0000256" key="1">
    <source>
        <dbReference type="ARBA" id="ARBA00004370"/>
    </source>
</evidence>
<dbReference type="InterPro" id="IPR034746">
    <property type="entry name" value="POTRA"/>
</dbReference>
<evidence type="ECO:0000256" key="3">
    <source>
        <dbReference type="ARBA" id="ARBA00022618"/>
    </source>
</evidence>
<dbReference type="PANTHER" id="PTHR37820:SF1">
    <property type="entry name" value="CELL DIVISION PROTEIN FTSQ"/>
    <property type="match status" value="1"/>
</dbReference>
<dbReference type="InterPro" id="IPR050487">
    <property type="entry name" value="FtsQ_DivIB"/>
</dbReference>
<keyword evidence="6 8" id="KW-0472">Membrane</keyword>
<feature type="domain" description="POTRA" evidence="9">
    <location>
        <begin position="52"/>
        <end position="120"/>
    </location>
</feature>
<dbReference type="RefSeq" id="WP_034815035.1">
    <property type="nucleotide sequence ID" value="NZ_JANIEK010000114.1"/>
</dbReference>
<keyword evidence="4 8" id="KW-0812">Transmembrane</keyword>
<protein>
    <submittedName>
        <fullName evidence="10">FtsQ-type POTRA domain-containing protein</fullName>
    </submittedName>
</protein>
<dbReference type="InterPro" id="IPR013685">
    <property type="entry name" value="POTRA_FtsQ_type"/>
</dbReference>
<dbReference type="EMBL" id="JANIEK010000114">
    <property type="protein sequence ID" value="MCT4796800.1"/>
    <property type="molecule type" value="Genomic_DNA"/>
</dbReference>
<organism evidence="10 11">
    <name type="scientific">Exiguobacterium alkaliphilum</name>
    <dbReference type="NCBI Taxonomy" id="1428684"/>
    <lineage>
        <taxon>Bacteria</taxon>
        <taxon>Bacillati</taxon>
        <taxon>Bacillota</taxon>
        <taxon>Bacilli</taxon>
        <taxon>Bacillales</taxon>
        <taxon>Bacillales Family XII. Incertae Sedis</taxon>
        <taxon>Exiguobacterium</taxon>
    </lineage>
</organism>
<gene>
    <name evidence="10" type="ORF">NQG31_14720</name>
</gene>
<keyword evidence="2" id="KW-1003">Cell membrane</keyword>
<dbReference type="Gene3D" id="3.40.50.10960">
    <property type="match status" value="1"/>
</dbReference>
<evidence type="ECO:0000256" key="8">
    <source>
        <dbReference type="SAM" id="Phobius"/>
    </source>
</evidence>
<keyword evidence="11" id="KW-1185">Reference proteome</keyword>
<dbReference type="Gene3D" id="3.10.20.310">
    <property type="entry name" value="membrane protein fhac"/>
    <property type="match status" value="1"/>
</dbReference>
<evidence type="ECO:0000259" key="9">
    <source>
        <dbReference type="PROSITE" id="PS51779"/>
    </source>
</evidence>
<evidence type="ECO:0000313" key="11">
    <source>
        <dbReference type="Proteomes" id="UP001206821"/>
    </source>
</evidence>
<proteinExistence type="predicted"/>
<dbReference type="PANTHER" id="PTHR37820">
    <property type="entry name" value="CELL DIVISION PROTEIN DIVIB"/>
    <property type="match status" value="1"/>
</dbReference>